<dbReference type="GO" id="GO:0008270">
    <property type="term" value="F:zinc ion binding"/>
    <property type="evidence" value="ECO:0007669"/>
    <property type="project" value="UniProtKB-KW"/>
</dbReference>
<organism evidence="4 5">
    <name type="scientific">Citrus clementina</name>
    <name type="common">Clementine</name>
    <name type="synonym">Citrus deliciosa x Citrus sinensis</name>
    <dbReference type="NCBI Taxonomy" id="85681"/>
    <lineage>
        <taxon>Eukaryota</taxon>
        <taxon>Viridiplantae</taxon>
        <taxon>Streptophyta</taxon>
        <taxon>Embryophyta</taxon>
        <taxon>Tracheophyta</taxon>
        <taxon>Spermatophyta</taxon>
        <taxon>Magnoliopsida</taxon>
        <taxon>eudicotyledons</taxon>
        <taxon>Gunneridae</taxon>
        <taxon>Pentapetalae</taxon>
        <taxon>rosids</taxon>
        <taxon>malvids</taxon>
        <taxon>Sapindales</taxon>
        <taxon>Rutaceae</taxon>
        <taxon>Aurantioideae</taxon>
        <taxon>Citrus</taxon>
    </lineage>
</organism>
<dbReference type="eggNOG" id="ENOG502S6A3">
    <property type="taxonomic scope" value="Eukaryota"/>
</dbReference>
<name>V4T8D6_CITCL</name>
<accession>V4T8D6</accession>
<dbReference type="Gramene" id="ESR45811">
    <property type="protein sequence ID" value="ESR45811"/>
    <property type="gene ID" value="CICLE_v10003960mg"/>
</dbReference>
<feature type="region of interest" description="Disordered" evidence="2">
    <location>
        <begin position="140"/>
        <end position="171"/>
    </location>
</feature>
<dbReference type="Pfam" id="PF14223">
    <property type="entry name" value="Retrotran_gag_2"/>
    <property type="match status" value="1"/>
</dbReference>
<dbReference type="PROSITE" id="PS50158">
    <property type="entry name" value="ZF_CCHC"/>
    <property type="match status" value="1"/>
</dbReference>
<sequence length="204" mass="23394">NLRIVLNYEKISYVLDTPKPNEISEGASEADRVTYQKWQDDDLSAKSYILASMSNELQRQHENMPNASSMILHLQELYGEQSRTVRYEISKKLFRMRMTEGSVNEHVLKMIDYIDLAELLKMLNTAETCIKKPKDVMAIEGPSTKKGKKKKFQPKAKGGIKKGKANKPNDKGKCFHCGKDGHWKRNCKTYLNSLKVKPKENPSE</sequence>
<proteinExistence type="predicted"/>
<evidence type="ECO:0000256" key="2">
    <source>
        <dbReference type="SAM" id="MobiDB-lite"/>
    </source>
</evidence>
<dbReference type="EMBL" id="KI536799">
    <property type="protein sequence ID" value="ESR45811.1"/>
    <property type="molecule type" value="Genomic_DNA"/>
</dbReference>
<dbReference type="InterPro" id="IPR036875">
    <property type="entry name" value="Znf_CCHC_sf"/>
</dbReference>
<evidence type="ECO:0000259" key="3">
    <source>
        <dbReference type="PROSITE" id="PS50158"/>
    </source>
</evidence>
<keyword evidence="1" id="KW-0479">Metal-binding</keyword>
<feature type="non-terminal residue" evidence="4">
    <location>
        <position position="1"/>
    </location>
</feature>
<dbReference type="Gene3D" id="4.10.60.10">
    <property type="entry name" value="Zinc finger, CCHC-type"/>
    <property type="match status" value="1"/>
</dbReference>
<evidence type="ECO:0000313" key="5">
    <source>
        <dbReference type="Proteomes" id="UP000030687"/>
    </source>
</evidence>
<evidence type="ECO:0000256" key="1">
    <source>
        <dbReference type="PROSITE-ProRule" id="PRU00047"/>
    </source>
</evidence>
<protein>
    <recommendedName>
        <fullName evidence="3">CCHC-type domain-containing protein</fullName>
    </recommendedName>
</protein>
<dbReference type="InParanoid" id="V4T8D6"/>
<keyword evidence="1" id="KW-0862">Zinc</keyword>
<dbReference type="AlphaFoldDB" id="V4T8D6"/>
<dbReference type="KEGG" id="cic:CICLE_v10003960mg"/>
<dbReference type="Pfam" id="PF00098">
    <property type="entry name" value="zf-CCHC"/>
    <property type="match status" value="1"/>
</dbReference>
<dbReference type="OMA" id="WKRNCKT"/>
<feature type="non-terminal residue" evidence="4">
    <location>
        <position position="204"/>
    </location>
</feature>
<keyword evidence="5" id="KW-1185">Reference proteome</keyword>
<evidence type="ECO:0000313" key="4">
    <source>
        <dbReference type="EMBL" id="ESR45811.1"/>
    </source>
</evidence>
<dbReference type="SMART" id="SM00343">
    <property type="entry name" value="ZnF_C2HC"/>
    <property type="match status" value="1"/>
</dbReference>
<dbReference type="InterPro" id="IPR001878">
    <property type="entry name" value="Znf_CCHC"/>
</dbReference>
<feature type="compositionally biased region" description="Basic residues" evidence="2">
    <location>
        <begin position="145"/>
        <end position="165"/>
    </location>
</feature>
<reference evidence="4 5" key="1">
    <citation type="submission" date="2013-10" db="EMBL/GenBank/DDBJ databases">
        <authorList>
            <consortium name="International Citrus Genome Consortium"/>
            <person name="Jenkins J."/>
            <person name="Schmutz J."/>
            <person name="Prochnik S."/>
            <person name="Rokhsar D."/>
            <person name="Gmitter F."/>
            <person name="Ollitrault P."/>
            <person name="Machado M."/>
            <person name="Talon M."/>
            <person name="Wincker P."/>
            <person name="Jaillon O."/>
            <person name="Morgante M."/>
        </authorList>
    </citation>
    <scope>NUCLEOTIDE SEQUENCE</scope>
    <source>
        <strain evidence="5">cv. Clemenules</strain>
    </source>
</reference>
<dbReference type="Proteomes" id="UP000030687">
    <property type="component" value="Unassembled WGS sequence"/>
</dbReference>
<keyword evidence="1" id="KW-0863">Zinc-finger</keyword>
<dbReference type="SUPFAM" id="SSF57756">
    <property type="entry name" value="Retrovirus zinc finger-like domains"/>
    <property type="match status" value="1"/>
</dbReference>
<gene>
    <name evidence="4" type="ORF">CICLE_v10003960mg</name>
</gene>
<dbReference type="GO" id="GO:0003676">
    <property type="term" value="F:nucleic acid binding"/>
    <property type="evidence" value="ECO:0007669"/>
    <property type="project" value="InterPro"/>
</dbReference>
<feature type="domain" description="CCHC-type" evidence="3">
    <location>
        <begin position="173"/>
        <end position="188"/>
    </location>
</feature>